<evidence type="ECO:0000256" key="1">
    <source>
        <dbReference type="SAM" id="MobiDB-lite"/>
    </source>
</evidence>
<feature type="compositionally biased region" description="Basic and acidic residues" evidence="1">
    <location>
        <begin position="72"/>
        <end position="82"/>
    </location>
</feature>
<organism evidence="2 3">
    <name type="scientific">Steinernema carpocapsae</name>
    <name type="common">Entomopathogenic nematode</name>
    <dbReference type="NCBI Taxonomy" id="34508"/>
    <lineage>
        <taxon>Eukaryota</taxon>
        <taxon>Metazoa</taxon>
        <taxon>Ecdysozoa</taxon>
        <taxon>Nematoda</taxon>
        <taxon>Chromadorea</taxon>
        <taxon>Rhabditida</taxon>
        <taxon>Tylenchina</taxon>
        <taxon>Panagrolaimomorpha</taxon>
        <taxon>Strongyloidoidea</taxon>
        <taxon>Steinernematidae</taxon>
        <taxon>Steinernema</taxon>
    </lineage>
</organism>
<dbReference type="Proteomes" id="UP000298663">
    <property type="component" value="Chromosome X"/>
</dbReference>
<feature type="region of interest" description="Disordered" evidence="1">
    <location>
        <begin position="57"/>
        <end position="82"/>
    </location>
</feature>
<evidence type="ECO:0000313" key="2">
    <source>
        <dbReference type="EMBL" id="TMS39805.1"/>
    </source>
</evidence>
<reference evidence="2 3" key="1">
    <citation type="journal article" date="2015" name="Genome Biol.">
        <title>Comparative genomics of Steinernema reveals deeply conserved gene regulatory networks.</title>
        <authorList>
            <person name="Dillman A.R."/>
            <person name="Macchietto M."/>
            <person name="Porter C.F."/>
            <person name="Rogers A."/>
            <person name="Williams B."/>
            <person name="Antoshechkin I."/>
            <person name="Lee M.M."/>
            <person name="Goodwin Z."/>
            <person name="Lu X."/>
            <person name="Lewis E.E."/>
            <person name="Goodrich-Blair H."/>
            <person name="Stock S.P."/>
            <person name="Adams B.J."/>
            <person name="Sternberg P.W."/>
            <person name="Mortazavi A."/>
        </authorList>
    </citation>
    <scope>NUCLEOTIDE SEQUENCE [LARGE SCALE GENOMIC DNA]</scope>
    <source>
        <strain evidence="2 3">ALL</strain>
    </source>
</reference>
<gene>
    <name evidence="2" type="ORF">L596_006278</name>
</gene>
<reference evidence="2 3" key="2">
    <citation type="journal article" date="2019" name="G3 (Bethesda)">
        <title>Hybrid Assembly of the Genome of the Entomopathogenic Nematode Steinernema carpocapsae Identifies the X-Chromosome.</title>
        <authorList>
            <person name="Serra L."/>
            <person name="Macchietto M."/>
            <person name="Macias-Munoz A."/>
            <person name="McGill C.J."/>
            <person name="Rodriguez I.M."/>
            <person name="Rodriguez B."/>
            <person name="Murad R."/>
            <person name="Mortazavi A."/>
        </authorList>
    </citation>
    <scope>NUCLEOTIDE SEQUENCE [LARGE SCALE GENOMIC DNA]</scope>
    <source>
        <strain evidence="2 3">ALL</strain>
    </source>
</reference>
<name>A0A4U8V380_STECR</name>
<accession>A0A4U8V380</accession>
<proteinExistence type="predicted"/>
<evidence type="ECO:0000313" key="3">
    <source>
        <dbReference type="Proteomes" id="UP000298663"/>
    </source>
</evidence>
<keyword evidence="3" id="KW-1185">Reference proteome</keyword>
<protein>
    <submittedName>
        <fullName evidence="2">Uncharacterized protein</fullName>
    </submittedName>
</protein>
<feature type="compositionally biased region" description="Polar residues" evidence="1">
    <location>
        <begin position="57"/>
        <end position="67"/>
    </location>
</feature>
<dbReference type="EMBL" id="CM016762">
    <property type="protein sequence ID" value="TMS39805.1"/>
    <property type="molecule type" value="Genomic_DNA"/>
</dbReference>
<sequence>MCTGRPSSNQPHSEQQPIFTAAELEELRRLRNLQQQYVQLLQRRTELVLHRELLRNLQNQANQTENAGEQRGLQKERERDQN</sequence>
<dbReference type="AlphaFoldDB" id="A0A4U8V380"/>